<accession>A0A212LYV7</accession>
<proteinExistence type="predicted"/>
<dbReference type="AlphaFoldDB" id="A0A212LYV7"/>
<organism evidence="1">
    <name type="scientific">uncultured Sporomusa sp</name>
    <dbReference type="NCBI Taxonomy" id="307249"/>
    <lineage>
        <taxon>Bacteria</taxon>
        <taxon>Bacillati</taxon>
        <taxon>Bacillota</taxon>
        <taxon>Negativicutes</taxon>
        <taxon>Selenomonadales</taxon>
        <taxon>Sporomusaceae</taxon>
        <taxon>Sporomusa</taxon>
        <taxon>environmental samples</taxon>
    </lineage>
</organism>
<evidence type="ECO:0000313" key="1">
    <source>
        <dbReference type="EMBL" id="SCM82722.1"/>
    </source>
</evidence>
<reference evidence="1" key="1">
    <citation type="submission" date="2016-08" db="EMBL/GenBank/DDBJ databases">
        <authorList>
            <person name="Seilhamer J.J."/>
        </authorList>
    </citation>
    <scope>NUCLEOTIDE SEQUENCE</scope>
    <source>
        <strain evidence="1">86</strain>
    </source>
</reference>
<sequence>MFCREPFHCSDSHPEIIKINPPKKTCETTIKEKQKARKNLKYSTFGQNKNHLLTKVFLSIDGIIFGGSV</sequence>
<name>A0A212LYV7_9FIRM</name>
<protein>
    <submittedName>
        <fullName evidence="1">Uncharacterized protein</fullName>
    </submittedName>
</protein>
<dbReference type="EMBL" id="FMJE01000005">
    <property type="protein sequence ID" value="SCM82722.1"/>
    <property type="molecule type" value="Genomic_DNA"/>
</dbReference>
<gene>
    <name evidence="1" type="ORF">KL86SPO_50493</name>
</gene>